<dbReference type="InterPro" id="IPR008532">
    <property type="entry name" value="NFACT_RNA-bd"/>
</dbReference>
<reference evidence="3" key="1">
    <citation type="journal article" date="2020" name="mSystems">
        <title>Genome- and Community-Level Interaction Insights into Carbon Utilization and Element Cycling Functions of Hydrothermarchaeota in Hydrothermal Sediment.</title>
        <authorList>
            <person name="Zhou Z."/>
            <person name="Liu Y."/>
            <person name="Xu W."/>
            <person name="Pan J."/>
            <person name="Luo Z.H."/>
            <person name="Li M."/>
        </authorList>
    </citation>
    <scope>NUCLEOTIDE SEQUENCE [LARGE SCALE GENOMIC DNA]</scope>
    <source>
        <strain evidence="3">SpSt-1038</strain>
    </source>
</reference>
<organism evidence="3">
    <name type="scientific">Candidatus Methanosuratincola petrocarbonis</name>
    <name type="common">ex Vanwonterghem et al. 2016</name>
    <dbReference type="NCBI Taxonomy" id="1867261"/>
    <lineage>
        <taxon>Archaea</taxon>
        <taxon>Thermoproteota</taxon>
        <taxon>Methanosuratincolia</taxon>
        <taxon>Candidatus Methanomethylicales</taxon>
        <taxon>Candidatus Methanomethylicaceae</taxon>
        <taxon>Candidatus Methanosuratincola (ex Vanwonterghem et al. 2016)</taxon>
    </lineage>
</organism>
<feature type="coiled-coil region" evidence="1">
    <location>
        <begin position="398"/>
        <end position="425"/>
    </location>
</feature>
<dbReference type="InterPro" id="IPR051608">
    <property type="entry name" value="RQC_Subunit_NEMF"/>
</dbReference>
<dbReference type="EMBL" id="DRVT01000015">
    <property type="protein sequence ID" value="HHI48774.1"/>
    <property type="molecule type" value="Genomic_DNA"/>
</dbReference>
<accession>A0A7J3UYC4</accession>
<evidence type="ECO:0000256" key="1">
    <source>
        <dbReference type="SAM" id="Coils"/>
    </source>
</evidence>
<feature type="domain" description="NFACT RNA-binding" evidence="2">
    <location>
        <begin position="445"/>
        <end position="555"/>
    </location>
</feature>
<name>A0A7J3UYC4_9CREN</name>
<dbReference type="GO" id="GO:0043023">
    <property type="term" value="F:ribosomal large subunit binding"/>
    <property type="evidence" value="ECO:0007669"/>
    <property type="project" value="TreeGrafter"/>
</dbReference>
<proteinExistence type="predicted"/>
<dbReference type="GO" id="GO:0000049">
    <property type="term" value="F:tRNA binding"/>
    <property type="evidence" value="ECO:0007669"/>
    <property type="project" value="TreeGrafter"/>
</dbReference>
<evidence type="ECO:0000313" key="3">
    <source>
        <dbReference type="EMBL" id="HHI48774.1"/>
    </source>
</evidence>
<dbReference type="Pfam" id="PF05833">
    <property type="entry name" value="NFACT_N"/>
    <property type="match status" value="1"/>
</dbReference>
<sequence>MKSGMTSLDILAIVSELNSTLISARVDNVYQVEGSMLVFRIHAHPASRDLVFDPQRRLNLTHFKYPVPERPTPTAVNLRRYLAGAKVLRFEQLDFDRIAIMVLDRGGDQYSAYFEIFGDGNLLITDKDGVIRFALHQREMKDRVLRVGVPYKPPPRRGLDVALDQIPFGDLKASKHPVSRALTRVLNLPSELVEEGLARSGVPPDRPSDAVTEAEIAAFRSSVLSVLEEVRSGRLKPTIIDQGGKPYTVVPVDFVSIAGDRRHFSTFNEAADVYFGGIVLEQAGDRRKARVEEEIKGLEAIRSRQLEHIAELEKRRAESLEKGKLIMANLPAFQSLVNRVLRERRSGTDWGSIRSLDSNIREVDGAAGTLVYSIGGKELVIDFKLSAAENAERYFSESKEASRKLEGLRKALEESERKIEEAKKGLLAIPKPTFLRAMSKEWYEKFRWMYSSDGFLIIGGKDASQNEILVKKHLEPTDIFAHADLPGGSVVVVKSGGKEIPDRTKAEAAAFAVAFSRAWKAGIGVADGYWVRPDQVTKAPPSGEYLGKGAFMIYGERNYVRNIPLEIQIGIILSDGEYKVIAGVGEFVRSRASLWVSLRPGELEGKRLALAIKDRLGRQAGLDLKEKVAAIPESDILNVIPPGGCALI</sequence>
<protein>
    <submittedName>
        <fullName evidence="3">Fibronectin-binding domain-containing protein</fullName>
    </submittedName>
</protein>
<gene>
    <name evidence="3" type="ORF">ENL91_01230</name>
</gene>
<dbReference type="Pfam" id="PF05670">
    <property type="entry name" value="NFACT-R_1"/>
    <property type="match status" value="1"/>
</dbReference>
<dbReference type="GO" id="GO:0072344">
    <property type="term" value="P:rescue of stalled ribosome"/>
    <property type="evidence" value="ECO:0007669"/>
    <property type="project" value="TreeGrafter"/>
</dbReference>
<dbReference type="GO" id="GO:1990112">
    <property type="term" value="C:RQC complex"/>
    <property type="evidence" value="ECO:0007669"/>
    <property type="project" value="TreeGrafter"/>
</dbReference>
<keyword evidence="1" id="KW-0175">Coiled coil</keyword>
<comment type="caution">
    <text evidence="3">The sequence shown here is derived from an EMBL/GenBank/DDBJ whole genome shotgun (WGS) entry which is preliminary data.</text>
</comment>
<dbReference type="Gene3D" id="2.30.310.10">
    <property type="entry name" value="ibrinogen binding protein from staphylococcus aureus domain"/>
    <property type="match status" value="1"/>
</dbReference>
<dbReference type="AlphaFoldDB" id="A0A7J3UYC4"/>
<evidence type="ECO:0000259" key="2">
    <source>
        <dbReference type="Pfam" id="PF05670"/>
    </source>
</evidence>
<dbReference type="NCBIfam" id="NF041120">
    <property type="entry name" value="RqcH_arch"/>
    <property type="match status" value="1"/>
</dbReference>
<dbReference type="PANTHER" id="PTHR15239">
    <property type="entry name" value="NUCLEAR EXPORT MEDIATOR FACTOR NEMF"/>
    <property type="match status" value="1"/>
</dbReference>
<dbReference type="PANTHER" id="PTHR15239:SF6">
    <property type="entry name" value="RIBOSOME QUALITY CONTROL COMPLEX SUBUNIT NEMF"/>
    <property type="match status" value="1"/>
</dbReference>